<dbReference type="InterPro" id="IPR050266">
    <property type="entry name" value="AB_hydrolase_sf"/>
</dbReference>
<keyword evidence="2" id="KW-0378">Hydrolase</keyword>
<dbReference type="EMBL" id="MU150292">
    <property type="protein sequence ID" value="KAF9460909.1"/>
    <property type="molecule type" value="Genomic_DNA"/>
</dbReference>
<dbReference type="Gene3D" id="3.40.50.1820">
    <property type="entry name" value="alpha/beta hydrolase"/>
    <property type="match status" value="1"/>
</dbReference>
<sequence>MDARNYIIPPLDPVKSPFTVEVKHYTRHDQMNVKGDFGTSRLTLLLVHGVGLHKECFEPMLKELFARDMESCIFDAWSIDWPNHGHSASLNKDLLRSSPHSKTFNPEHYSESIYSFIMSENIHGVNFASRRLVAIAHSAAAGLVLRLHHNHPTIFRSFILLDPGIAAYEDLEFVVKLLGSRILKQKDTWDSQSSAFAELRAAPPYSRFHPDALASFMKCGLRGTGNGMTELACTKYQQHNFYQSDPVSFASKVFFDLISENTVPFHLILCLDDEYRGKATKMKQFQIDHVRKMRNGTVQCLPRGGHFFCQTEPELSADAILQALKATRSTLDHLSPRL</sequence>
<gene>
    <name evidence="2" type="ORF">BDZ94DRAFT_1265027</name>
</gene>
<comment type="caution">
    <text evidence="2">The sequence shown here is derived from an EMBL/GenBank/DDBJ whole genome shotgun (WGS) entry which is preliminary data.</text>
</comment>
<dbReference type="InterPro" id="IPR029058">
    <property type="entry name" value="AB_hydrolase_fold"/>
</dbReference>
<evidence type="ECO:0000313" key="3">
    <source>
        <dbReference type="Proteomes" id="UP000807353"/>
    </source>
</evidence>
<dbReference type="AlphaFoldDB" id="A0A9P5Y1D1"/>
<evidence type="ECO:0000259" key="1">
    <source>
        <dbReference type="Pfam" id="PF12697"/>
    </source>
</evidence>
<protein>
    <submittedName>
        <fullName evidence="2">Alpha/Beta hydrolase protein</fullName>
    </submittedName>
</protein>
<feature type="domain" description="AB hydrolase-1" evidence="1">
    <location>
        <begin position="44"/>
        <end position="318"/>
    </location>
</feature>
<dbReference type="InterPro" id="IPR000073">
    <property type="entry name" value="AB_hydrolase_1"/>
</dbReference>
<name>A0A9P5Y1D1_9AGAR</name>
<dbReference type="OrthoDB" id="94039at2759"/>
<reference evidence="2" key="1">
    <citation type="submission" date="2020-11" db="EMBL/GenBank/DDBJ databases">
        <authorList>
            <consortium name="DOE Joint Genome Institute"/>
            <person name="Ahrendt S."/>
            <person name="Riley R."/>
            <person name="Andreopoulos W."/>
            <person name="Labutti K."/>
            <person name="Pangilinan J."/>
            <person name="Ruiz-Duenas F.J."/>
            <person name="Barrasa J.M."/>
            <person name="Sanchez-Garcia M."/>
            <person name="Camarero S."/>
            <person name="Miyauchi S."/>
            <person name="Serrano A."/>
            <person name="Linde D."/>
            <person name="Babiker R."/>
            <person name="Drula E."/>
            <person name="Ayuso-Fernandez I."/>
            <person name="Pacheco R."/>
            <person name="Padilla G."/>
            <person name="Ferreira P."/>
            <person name="Barriuso J."/>
            <person name="Kellner H."/>
            <person name="Castanera R."/>
            <person name="Alfaro M."/>
            <person name="Ramirez L."/>
            <person name="Pisabarro A.G."/>
            <person name="Kuo A."/>
            <person name="Tritt A."/>
            <person name="Lipzen A."/>
            <person name="He G."/>
            <person name="Yan M."/>
            <person name="Ng V."/>
            <person name="Cullen D."/>
            <person name="Martin F."/>
            <person name="Rosso M.-N."/>
            <person name="Henrissat B."/>
            <person name="Hibbett D."/>
            <person name="Martinez A.T."/>
            <person name="Grigoriev I.V."/>
        </authorList>
    </citation>
    <scope>NUCLEOTIDE SEQUENCE</scope>
    <source>
        <strain evidence="2">CBS 247.69</strain>
    </source>
</reference>
<evidence type="ECO:0000313" key="2">
    <source>
        <dbReference type="EMBL" id="KAF9460909.1"/>
    </source>
</evidence>
<accession>A0A9P5Y1D1</accession>
<organism evidence="2 3">
    <name type="scientific">Collybia nuda</name>
    <dbReference type="NCBI Taxonomy" id="64659"/>
    <lineage>
        <taxon>Eukaryota</taxon>
        <taxon>Fungi</taxon>
        <taxon>Dikarya</taxon>
        <taxon>Basidiomycota</taxon>
        <taxon>Agaricomycotina</taxon>
        <taxon>Agaricomycetes</taxon>
        <taxon>Agaricomycetidae</taxon>
        <taxon>Agaricales</taxon>
        <taxon>Tricholomatineae</taxon>
        <taxon>Clitocybaceae</taxon>
        <taxon>Collybia</taxon>
    </lineage>
</organism>
<dbReference type="GO" id="GO:0016787">
    <property type="term" value="F:hydrolase activity"/>
    <property type="evidence" value="ECO:0007669"/>
    <property type="project" value="UniProtKB-KW"/>
</dbReference>
<dbReference type="PANTHER" id="PTHR43798">
    <property type="entry name" value="MONOACYLGLYCEROL LIPASE"/>
    <property type="match status" value="1"/>
</dbReference>
<dbReference type="Pfam" id="PF12697">
    <property type="entry name" value="Abhydrolase_6"/>
    <property type="match status" value="1"/>
</dbReference>
<dbReference type="Proteomes" id="UP000807353">
    <property type="component" value="Unassembled WGS sequence"/>
</dbReference>
<proteinExistence type="predicted"/>
<keyword evidence="3" id="KW-1185">Reference proteome</keyword>
<dbReference type="SUPFAM" id="SSF53474">
    <property type="entry name" value="alpha/beta-Hydrolases"/>
    <property type="match status" value="1"/>
</dbReference>